<dbReference type="SUPFAM" id="SSF110997">
    <property type="entry name" value="Sporulation related repeat"/>
    <property type="match status" value="1"/>
</dbReference>
<dbReference type="InterPro" id="IPR007730">
    <property type="entry name" value="SPOR-like_dom"/>
</dbReference>
<keyword evidence="3" id="KW-1185">Reference proteome</keyword>
<name>A0A1H9CHT5_9GAMM</name>
<dbReference type="Pfam" id="PF05036">
    <property type="entry name" value="SPOR"/>
    <property type="match status" value="1"/>
</dbReference>
<dbReference type="AlphaFoldDB" id="A0A1H9CHT5"/>
<organism evidence="2 3">
    <name type="scientific">Ectothiorhodospira magna</name>
    <dbReference type="NCBI Taxonomy" id="867345"/>
    <lineage>
        <taxon>Bacteria</taxon>
        <taxon>Pseudomonadati</taxon>
        <taxon>Pseudomonadota</taxon>
        <taxon>Gammaproteobacteria</taxon>
        <taxon>Chromatiales</taxon>
        <taxon>Ectothiorhodospiraceae</taxon>
        <taxon>Ectothiorhodospira</taxon>
    </lineage>
</organism>
<accession>A0A1H9CHT5</accession>
<dbReference type="GO" id="GO:0042834">
    <property type="term" value="F:peptidoglycan binding"/>
    <property type="evidence" value="ECO:0007669"/>
    <property type="project" value="InterPro"/>
</dbReference>
<dbReference type="EMBL" id="FOFO01000014">
    <property type="protein sequence ID" value="SEQ00800.1"/>
    <property type="molecule type" value="Genomic_DNA"/>
</dbReference>
<dbReference type="InterPro" id="IPR036680">
    <property type="entry name" value="SPOR-like_sf"/>
</dbReference>
<gene>
    <name evidence="2" type="ORF">SAMN05421693_1142</name>
</gene>
<evidence type="ECO:0000259" key="1">
    <source>
        <dbReference type="Pfam" id="PF05036"/>
    </source>
</evidence>
<proteinExistence type="predicted"/>
<feature type="domain" description="SPOR" evidence="1">
    <location>
        <begin position="106"/>
        <end position="169"/>
    </location>
</feature>
<dbReference type="OrthoDB" id="7058146at2"/>
<protein>
    <submittedName>
        <fullName evidence="2">Sporulation related domain-containing protein</fullName>
    </submittedName>
</protein>
<dbReference type="STRING" id="867345.SAMN05421693_1142"/>
<reference evidence="2 3" key="1">
    <citation type="submission" date="2016-10" db="EMBL/GenBank/DDBJ databases">
        <authorList>
            <person name="de Groot N.N."/>
        </authorList>
    </citation>
    <scope>NUCLEOTIDE SEQUENCE [LARGE SCALE GENOMIC DNA]</scope>
    <source>
        <strain evidence="2 3">B7-7</strain>
    </source>
</reference>
<evidence type="ECO:0000313" key="3">
    <source>
        <dbReference type="Proteomes" id="UP000199496"/>
    </source>
</evidence>
<dbReference type="RefSeq" id="WP_090206390.1">
    <property type="nucleotide sequence ID" value="NZ_FOFO01000014.1"/>
</dbReference>
<sequence length="216" mass="23913">MRLLCLVLLLLNLALLWYGLAASPSEPSPASASPPVQRTDVPLLRLIHETPSPTVFNSSPLPEPAPQCIRLGPFQDSQSVKPLQAILDQEHVTYHLQAMTQSRPQSYWVILPTDNRAEARAAVAQLTARGVDDHYIITQGPHTHGVSLGLFSEQARAIRRMEQVRQVDLEPIIETRYREVTLYWLEVTLTVAGLQALMPSLPPEISVMEQACAPAS</sequence>
<dbReference type="Proteomes" id="UP000199496">
    <property type="component" value="Unassembled WGS sequence"/>
</dbReference>
<evidence type="ECO:0000313" key="2">
    <source>
        <dbReference type="EMBL" id="SEQ00800.1"/>
    </source>
</evidence>